<evidence type="ECO:0000256" key="1">
    <source>
        <dbReference type="ARBA" id="ARBA00001947"/>
    </source>
</evidence>
<accession>A0A1E7RAN3</accession>
<dbReference type="InterPro" id="IPR001431">
    <property type="entry name" value="Pept_M16_Zn_BS"/>
</dbReference>
<dbReference type="GO" id="GO:0006508">
    <property type="term" value="P:proteolysis"/>
    <property type="evidence" value="ECO:0007669"/>
    <property type="project" value="UniProtKB-KW"/>
</dbReference>
<dbReference type="EMBL" id="MKKK01000019">
    <property type="protein sequence ID" value="OEY96430.1"/>
    <property type="molecule type" value="Genomic_DNA"/>
</dbReference>
<dbReference type="Gene3D" id="3.30.830.10">
    <property type="entry name" value="Metalloenzyme, LuxS/M16 peptidase-like"/>
    <property type="match status" value="4"/>
</dbReference>
<dbReference type="PANTHER" id="PTHR11851">
    <property type="entry name" value="METALLOPROTEASE"/>
    <property type="match status" value="1"/>
</dbReference>
<dbReference type="GO" id="GO:0046872">
    <property type="term" value="F:metal ion binding"/>
    <property type="evidence" value="ECO:0007669"/>
    <property type="project" value="InterPro"/>
</dbReference>
<dbReference type="SUPFAM" id="SSF63411">
    <property type="entry name" value="LuxS/MPP-like metallohydrolase"/>
    <property type="match status" value="4"/>
</dbReference>
<evidence type="ECO:0000256" key="4">
    <source>
        <dbReference type="SAM" id="SignalP"/>
    </source>
</evidence>
<evidence type="ECO:0000259" key="6">
    <source>
        <dbReference type="Pfam" id="PF05193"/>
    </source>
</evidence>
<dbReference type="AlphaFoldDB" id="A0A1E7RAN3"/>
<evidence type="ECO:0000313" key="8">
    <source>
        <dbReference type="Proteomes" id="UP000185895"/>
    </source>
</evidence>
<evidence type="ECO:0000259" key="5">
    <source>
        <dbReference type="Pfam" id="PF00675"/>
    </source>
</evidence>
<keyword evidence="8" id="KW-1185">Reference proteome</keyword>
<feature type="chain" id="PRO_5043144618" evidence="4">
    <location>
        <begin position="24"/>
        <end position="918"/>
    </location>
</feature>
<comment type="caution">
    <text evidence="7">The sequence shown here is derived from an EMBL/GenBank/DDBJ whole genome shotgun (WGS) entry which is preliminary data.</text>
</comment>
<evidence type="ECO:0000313" key="7">
    <source>
        <dbReference type="EMBL" id="OEY96430.1"/>
    </source>
</evidence>
<dbReference type="InterPro" id="IPR011765">
    <property type="entry name" value="Pept_M16_N"/>
</dbReference>
<feature type="signal peptide" evidence="4">
    <location>
        <begin position="1"/>
        <end position="23"/>
    </location>
</feature>
<dbReference type="InterPro" id="IPR007863">
    <property type="entry name" value="Peptidase_M16_C"/>
</dbReference>
<reference evidence="7 8" key="1">
    <citation type="submission" date="2016-09" db="EMBL/GenBank/DDBJ databases">
        <authorList>
            <person name="Capua I."/>
            <person name="De Benedictis P."/>
            <person name="Joannis T."/>
            <person name="Lombin L.H."/>
            <person name="Cattoli G."/>
        </authorList>
    </citation>
    <scope>NUCLEOTIDE SEQUENCE [LARGE SCALE GENOMIC DNA]</scope>
    <source>
        <strain evidence="7 8">ANC 4671</strain>
    </source>
</reference>
<protein>
    <submittedName>
        <fullName evidence="7">Protease</fullName>
    </submittedName>
</protein>
<dbReference type="STRING" id="1262585.BJI46_12075"/>
<comment type="similarity">
    <text evidence="2 3">Belongs to the peptidase M16 family.</text>
</comment>
<feature type="domain" description="Peptidase M16 C-terminal" evidence="6">
    <location>
        <begin position="200"/>
        <end position="372"/>
    </location>
</feature>
<keyword evidence="7" id="KW-0378">Hydrolase</keyword>
<sequence length="918" mass="104937">MLLSVRKIALTLCVLGITANVWAAPVLVKTEQNIYEYKLDNGLKVILAPNPQESKIYMNTIYFTGSLNDPQGKGGLAHLLEHLAFKGTQNVQGETFQRQLDQFTLSNNASTDYYSTRYINTIRPDKNAYHKILYLEAQRMDQLVLQDKFIPTEIEIVRREREMRLDQPLSIMIDQVFKAAYGNQSFGRLPIGDLDELKSIKLPELKTFYQQYYAPNNAAIVITGKFDLQDMLQQIDKNFTPISAKTLPVSVKQPVVDLSIVTQRHFSVEKGSKYGKFNIYMAKNRPDIETALPMLPYLLTIEPSGRLYQNMVKTGVSSNVLSTIWLTPDFNLLFVGAWYTPSQDATKVEQDLIQNVEQGQPYTESDVKRLQNIIKNTRQDVLANSVLLGSILGEYIANQRNWDQYFIDQNASLALNASQINQVIKQVFTSSQRLATTIQPTPDSQKQALTATSSTATLHTSNVIKKEEFKDVKTYQKEIKTDVSLSKQLINTAEKNIQRGKLSNGVKYALYPVDTKDNRVYAKISLKFLDEKALLNQESVVDFLAYLILRGSDKYSYQEIVDKSIALDGSASVTSSGNGLTVTLNARKENFQAYFDFIMDILKHPRFDQQEFDLAKSQSLRSLEQPFTEPNLVSALTIERLMERYQPGDLRYHFEPELAKEQLQKIDNEQVKAFYQQYIAMDHAQVAVTGQFDIEKVRADLEQQLGQWNKYQPYQPVNNQYFIYQAQKHHVLAEQRESGSYRGVLLMPIGDQHPDSAALVVMNRILGNSQISSRLGQGLREKNALVYSFRSNLNRDADTDLSTLTISADYQVDKSQEVSQVIHQVFAEFIKNGVTQQELEAAKADILKQRLVQLNDSRTIHGMLNYQLEHDKTLLDRQKRDQEFAKLTVQDVNRVIRQYLKPEHFVEVMADQYGKQQK</sequence>
<dbReference type="GO" id="GO:0004222">
    <property type="term" value="F:metalloendopeptidase activity"/>
    <property type="evidence" value="ECO:0007669"/>
    <property type="project" value="InterPro"/>
</dbReference>
<feature type="domain" description="Peptidase M16 N-terminal" evidence="5">
    <location>
        <begin position="543"/>
        <end position="630"/>
    </location>
</feature>
<evidence type="ECO:0000256" key="2">
    <source>
        <dbReference type="ARBA" id="ARBA00007261"/>
    </source>
</evidence>
<feature type="domain" description="Peptidase M16 N-terminal" evidence="5">
    <location>
        <begin position="47"/>
        <end position="188"/>
    </location>
</feature>
<dbReference type="Proteomes" id="UP000185895">
    <property type="component" value="Unassembled WGS sequence"/>
</dbReference>
<keyword evidence="7" id="KW-0645">Protease</keyword>
<dbReference type="RefSeq" id="WP_070069711.1">
    <property type="nucleotide sequence ID" value="NZ_MKKK01000019.1"/>
</dbReference>
<dbReference type="InterPro" id="IPR011249">
    <property type="entry name" value="Metalloenz_LuxS/M16"/>
</dbReference>
<evidence type="ECO:0000256" key="3">
    <source>
        <dbReference type="RuleBase" id="RU004447"/>
    </source>
</evidence>
<dbReference type="PANTHER" id="PTHR11851:SF49">
    <property type="entry name" value="MITOCHONDRIAL-PROCESSING PEPTIDASE SUBUNIT ALPHA"/>
    <property type="match status" value="1"/>
</dbReference>
<name>A0A1E7RAN3_9GAMM</name>
<gene>
    <name evidence="7" type="ORF">BJI46_12075</name>
</gene>
<organism evidence="7 8">
    <name type="scientific">Acinetobacter qingfengensis</name>
    <dbReference type="NCBI Taxonomy" id="1262585"/>
    <lineage>
        <taxon>Bacteria</taxon>
        <taxon>Pseudomonadati</taxon>
        <taxon>Pseudomonadota</taxon>
        <taxon>Gammaproteobacteria</taxon>
        <taxon>Moraxellales</taxon>
        <taxon>Moraxellaceae</taxon>
        <taxon>Acinetobacter</taxon>
    </lineage>
</organism>
<dbReference type="Pfam" id="PF05193">
    <property type="entry name" value="Peptidase_M16_C"/>
    <property type="match status" value="2"/>
</dbReference>
<proteinExistence type="inferred from homology"/>
<comment type="cofactor">
    <cofactor evidence="1">
        <name>Zn(2+)</name>
        <dbReference type="ChEBI" id="CHEBI:29105"/>
    </cofactor>
</comment>
<dbReference type="OrthoDB" id="9811314at2"/>
<dbReference type="InterPro" id="IPR050361">
    <property type="entry name" value="MPP/UQCRC_Complex"/>
</dbReference>
<keyword evidence="4" id="KW-0732">Signal</keyword>
<dbReference type="PROSITE" id="PS00143">
    <property type="entry name" value="INSULINASE"/>
    <property type="match status" value="1"/>
</dbReference>
<dbReference type="Pfam" id="PF00675">
    <property type="entry name" value="Peptidase_M16"/>
    <property type="match status" value="2"/>
</dbReference>
<feature type="domain" description="Peptidase M16 C-terminal" evidence="6">
    <location>
        <begin position="665"/>
        <end position="844"/>
    </location>
</feature>